<dbReference type="AlphaFoldDB" id="A0A9D4I359"/>
<reference evidence="1" key="1">
    <citation type="journal article" date="2019" name="bioRxiv">
        <title>The Genome of the Zebra Mussel, Dreissena polymorpha: A Resource for Invasive Species Research.</title>
        <authorList>
            <person name="McCartney M.A."/>
            <person name="Auch B."/>
            <person name="Kono T."/>
            <person name="Mallez S."/>
            <person name="Zhang Y."/>
            <person name="Obille A."/>
            <person name="Becker A."/>
            <person name="Abrahante J.E."/>
            <person name="Garbe J."/>
            <person name="Badalamenti J.P."/>
            <person name="Herman A."/>
            <person name="Mangelson H."/>
            <person name="Liachko I."/>
            <person name="Sullivan S."/>
            <person name="Sone E.D."/>
            <person name="Koren S."/>
            <person name="Silverstein K.A.T."/>
            <person name="Beckman K.B."/>
            <person name="Gohl D.M."/>
        </authorList>
    </citation>
    <scope>NUCLEOTIDE SEQUENCE</scope>
    <source>
        <strain evidence="1">Duluth1</strain>
        <tissue evidence="1">Whole animal</tissue>
    </source>
</reference>
<sequence>MRQQRLYSHCGSSVSTLTATAASLRLLWQQRLNAYCGSSFSTLTAAGASLR</sequence>
<proteinExistence type="predicted"/>
<reference evidence="1" key="2">
    <citation type="submission" date="2020-11" db="EMBL/GenBank/DDBJ databases">
        <authorList>
            <person name="McCartney M.A."/>
            <person name="Auch B."/>
            <person name="Kono T."/>
            <person name="Mallez S."/>
            <person name="Becker A."/>
            <person name="Gohl D.M."/>
            <person name="Silverstein K.A.T."/>
            <person name="Koren S."/>
            <person name="Bechman K.B."/>
            <person name="Herman A."/>
            <person name="Abrahante J.E."/>
            <person name="Garbe J."/>
        </authorList>
    </citation>
    <scope>NUCLEOTIDE SEQUENCE</scope>
    <source>
        <strain evidence="1">Duluth1</strain>
        <tissue evidence="1">Whole animal</tissue>
    </source>
</reference>
<dbReference type="EMBL" id="JAIWYP010000010">
    <property type="protein sequence ID" value="KAH3746455.1"/>
    <property type="molecule type" value="Genomic_DNA"/>
</dbReference>
<organism evidence="1 2">
    <name type="scientific">Dreissena polymorpha</name>
    <name type="common">Zebra mussel</name>
    <name type="synonym">Mytilus polymorpha</name>
    <dbReference type="NCBI Taxonomy" id="45954"/>
    <lineage>
        <taxon>Eukaryota</taxon>
        <taxon>Metazoa</taxon>
        <taxon>Spiralia</taxon>
        <taxon>Lophotrochozoa</taxon>
        <taxon>Mollusca</taxon>
        <taxon>Bivalvia</taxon>
        <taxon>Autobranchia</taxon>
        <taxon>Heteroconchia</taxon>
        <taxon>Euheterodonta</taxon>
        <taxon>Imparidentia</taxon>
        <taxon>Neoheterodontei</taxon>
        <taxon>Myida</taxon>
        <taxon>Dreissenoidea</taxon>
        <taxon>Dreissenidae</taxon>
        <taxon>Dreissena</taxon>
    </lineage>
</organism>
<comment type="caution">
    <text evidence="1">The sequence shown here is derived from an EMBL/GenBank/DDBJ whole genome shotgun (WGS) entry which is preliminary data.</text>
</comment>
<gene>
    <name evidence="1" type="ORF">DPMN_180863</name>
</gene>
<evidence type="ECO:0000313" key="1">
    <source>
        <dbReference type="EMBL" id="KAH3746455.1"/>
    </source>
</evidence>
<evidence type="ECO:0000313" key="2">
    <source>
        <dbReference type="Proteomes" id="UP000828390"/>
    </source>
</evidence>
<name>A0A9D4I359_DREPO</name>
<dbReference type="Proteomes" id="UP000828390">
    <property type="component" value="Unassembled WGS sequence"/>
</dbReference>
<keyword evidence="2" id="KW-1185">Reference proteome</keyword>
<protein>
    <submittedName>
        <fullName evidence="1">Uncharacterized protein</fullName>
    </submittedName>
</protein>
<accession>A0A9D4I359</accession>